<dbReference type="PANTHER" id="PTHR46268:SF6">
    <property type="entry name" value="UNIVERSAL STRESS PROTEIN UP12"/>
    <property type="match status" value="1"/>
</dbReference>
<dbReference type="Proteomes" id="UP001595579">
    <property type="component" value="Unassembled WGS sequence"/>
</dbReference>
<evidence type="ECO:0000259" key="2">
    <source>
        <dbReference type="Pfam" id="PF00582"/>
    </source>
</evidence>
<dbReference type="SUPFAM" id="SSF52402">
    <property type="entry name" value="Adenine nucleotide alpha hydrolases-like"/>
    <property type="match status" value="1"/>
</dbReference>
<dbReference type="CDD" id="cd00293">
    <property type="entry name" value="USP-like"/>
    <property type="match status" value="1"/>
</dbReference>
<comment type="similarity">
    <text evidence="1">Belongs to the universal stress protein A family.</text>
</comment>
<dbReference type="PANTHER" id="PTHR46268">
    <property type="entry name" value="STRESS RESPONSE PROTEIN NHAX"/>
    <property type="match status" value="1"/>
</dbReference>
<dbReference type="EMBL" id="JBHRUG010000002">
    <property type="protein sequence ID" value="MFC3282407.1"/>
    <property type="molecule type" value="Genomic_DNA"/>
</dbReference>
<reference evidence="4" key="1">
    <citation type="journal article" date="2019" name="Int. J. Syst. Evol. Microbiol.">
        <title>The Global Catalogue of Microorganisms (GCM) 10K type strain sequencing project: providing services to taxonomists for standard genome sequencing and annotation.</title>
        <authorList>
            <consortium name="The Broad Institute Genomics Platform"/>
            <consortium name="The Broad Institute Genome Sequencing Center for Infectious Disease"/>
            <person name="Wu L."/>
            <person name="Ma J."/>
        </authorList>
    </citation>
    <scope>NUCLEOTIDE SEQUENCE [LARGE SCALE GENOMIC DNA]</scope>
    <source>
        <strain evidence="4">CECT 7698</strain>
    </source>
</reference>
<evidence type="ECO:0000256" key="1">
    <source>
        <dbReference type="ARBA" id="ARBA00008791"/>
    </source>
</evidence>
<accession>A0ABV7LIS1</accession>
<dbReference type="PRINTS" id="PR01438">
    <property type="entry name" value="UNVRSLSTRESS"/>
</dbReference>
<organism evidence="3 4">
    <name type="scientific">Litchfieldella rifensis</name>
    <dbReference type="NCBI Taxonomy" id="762643"/>
    <lineage>
        <taxon>Bacteria</taxon>
        <taxon>Pseudomonadati</taxon>
        <taxon>Pseudomonadota</taxon>
        <taxon>Gammaproteobacteria</taxon>
        <taxon>Oceanospirillales</taxon>
        <taxon>Halomonadaceae</taxon>
        <taxon>Litchfieldella</taxon>
    </lineage>
</organism>
<proteinExistence type="inferred from homology"/>
<dbReference type="InterPro" id="IPR014729">
    <property type="entry name" value="Rossmann-like_a/b/a_fold"/>
</dbReference>
<dbReference type="InterPro" id="IPR006015">
    <property type="entry name" value="Universal_stress_UspA"/>
</dbReference>
<dbReference type="RefSeq" id="WP_386771123.1">
    <property type="nucleotide sequence ID" value="NZ_JBHRUG010000002.1"/>
</dbReference>
<protein>
    <submittedName>
        <fullName evidence="3">Universal stress protein</fullName>
    </submittedName>
</protein>
<gene>
    <name evidence="3" type="ORF">ACFOEV_02125</name>
</gene>
<dbReference type="InterPro" id="IPR006016">
    <property type="entry name" value="UspA"/>
</dbReference>
<sequence length="146" mass="15454">MFNSLLIAVDGSENARKALHVACELAKNGDTKLHILHIPESLAHETTLVWGIGAIPLEANEEDIQKAGRQVIDKARANAQELGVSQVETHLDQGEPARTILSQAEQLGVDAIVLGSRGLGDLAGLVVGSVSHKVTHSAKCTVITVR</sequence>
<dbReference type="Pfam" id="PF00582">
    <property type="entry name" value="Usp"/>
    <property type="match status" value="1"/>
</dbReference>
<evidence type="ECO:0000313" key="4">
    <source>
        <dbReference type="Proteomes" id="UP001595579"/>
    </source>
</evidence>
<keyword evidence="4" id="KW-1185">Reference proteome</keyword>
<name>A0ABV7LIS1_9GAMM</name>
<evidence type="ECO:0000313" key="3">
    <source>
        <dbReference type="EMBL" id="MFC3282407.1"/>
    </source>
</evidence>
<feature type="domain" description="UspA" evidence="2">
    <location>
        <begin position="1"/>
        <end position="146"/>
    </location>
</feature>
<comment type="caution">
    <text evidence="3">The sequence shown here is derived from an EMBL/GenBank/DDBJ whole genome shotgun (WGS) entry which is preliminary data.</text>
</comment>
<dbReference type="Gene3D" id="3.40.50.620">
    <property type="entry name" value="HUPs"/>
    <property type="match status" value="1"/>
</dbReference>